<dbReference type="SUPFAM" id="SSF56672">
    <property type="entry name" value="DNA/RNA polymerases"/>
    <property type="match status" value="1"/>
</dbReference>
<dbReference type="Gene3D" id="3.90.1600.10">
    <property type="entry name" value="Palm domain of DNA polymerase"/>
    <property type="match status" value="1"/>
</dbReference>
<sequence length="123" mass="14423">MDMSKNQYGDRATLLMTDTDSLFYKFQTEDLYQDMVQNKELFDTSNYPQNHFLYSETNKEVVGKMKDETGGYPVKEFVGLRAKMYSFLIHDEKETQIKIAKGITKAIVAKELTHLHYKNCLFE</sequence>
<dbReference type="InterPro" id="IPR023211">
    <property type="entry name" value="DNA_pol_palm_dom_sf"/>
</dbReference>
<accession>A0A8W8MLY1</accession>
<organism evidence="1 2">
    <name type="scientific">Magallana gigas</name>
    <name type="common">Pacific oyster</name>
    <name type="synonym">Crassostrea gigas</name>
    <dbReference type="NCBI Taxonomy" id="29159"/>
    <lineage>
        <taxon>Eukaryota</taxon>
        <taxon>Metazoa</taxon>
        <taxon>Spiralia</taxon>
        <taxon>Lophotrochozoa</taxon>
        <taxon>Mollusca</taxon>
        <taxon>Bivalvia</taxon>
        <taxon>Autobranchia</taxon>
        <taxon>Pteriomorphia</taxon>
        <taxon>Ostreida</taxon>
        <taxon>Ostreoidea</taxon>
        <taxon>Ostreidae</taxon>
        <taxon>Magallana</taxon>
    </lineage>
</organism>
<dbReference type="PANTHER" id="PTHR31511:SF12">
    <property type="entry name" value="RHO TERMINATION FACTOR N-TERMINAL DOMAIN-CONTAINING PROTEIN"/>
    <property type="match status" value="1"/>
</dbReference>
<dbReference type="EnsemblMetazoa" id="G32996.1">
    <property type="protein sequence ID" value="G32996.1:cds"/>
    <property type="gene ID" value="G32996"/>
</dbReference>
<keyword evidence="2" id="KW-1185">Reference proteome</keyword>
<reference evidence="1" key="1">
    <citation type="submission" date="2022-08" db="UniProtKB">
        <authorList>
            <consortium name="EnsemblMetazoa"/>
        </authorList>
    </citation>
    <scope>IDENTIFICATION</scope>
    <source>
        <strain evidence="1">05x7-T-G4-1.051#20</strain>
    </source>
</reference>
<dbReference type="AlphaFoldDB" id="A0A8W8MLY1"/>
<evidence type="ECO:0000313" key="2">
    <source>
        <dbReference type="Proteomes" id="UP000005408"/>
    </source>
</evidence>
<dbReference type="PANTHER" id="PTHR31511">
    <property type="entry name" value="PROTEIN CBG23764"/>
    <property type="match status" value="1"/>
</dbReference>
<evidence type="ECO:0000313" key="1">
    <source>
        <dbReference type="EnsemblMetazoa" id="G32996.1:cds"/>
    </source>
</evidence>
<evidence type="ECO:0008006" key="3">
    <source>
        <dbReference type="Google" id="ProtNLM"/>
    </source>
</evidence>
<dbReference type="InterPro" id="IPR043502">
    <property type="entry name" value="DNA/RNA_pol_sf"/>
</dbReference>
<dbReference type="Proteomes" id="UP000005408">
    <property type="component" value="Unassembled WGS sequence"/>
</dbReference>
<name>A0A8W8MLY1_MAGGI</name>
<protein>
    <recommendedName>
        <fullName evidence="3">DNA-directed DNA polymerase</fullName>
    </recommendedName>
</protein>
<proteinExistence type="predicted"/>